<evidence type="ECO:0000256" key="5">
    <source>
        <dbReference type="RuleBase" id="RU368021"/>
    </source>
</evidence>
<evidence type="ECO:0000313" key="8">
    <source>
        <dbReference type="Proteomes" id="UP001556367"/>
    </source>
</evidence>
<comment type="subunit">
    <text evidence="5">Component of the RIX1 complex.</text>
</comment>
<dbReference type="Gene3D" id="1.25.10.10">
    <property type="entry name" value="Leucine-rich Repeat Variant"/>
    <property type="match status" value="1"/>
</dbReference>
<comment type="similarity">
    <text evidence="3 5">Belongs to the IPI1/TEX10 family.</text>
</comment>
<dbReference type="PANTHER" id="PTHR16056">
    <property type="entry name" value="REGULATOR OF MICROTUBULE DYNAMICS PROTEIN"/>
    <property type="match status" value="1"/>
</dbReference>
<dbReference type="EMBL" id="JASNQZ010000011">
    <property type="protein sequence ID" value="KAL0951086.1"/>
    <property type="molecule type" value="Genomic_DNA"/>
</dbReference>
<comment type="subcellular location">
    <subcellularLocation>
        <location evidence="2 5">Nucleus</location>
    </subcellularLocation>
</comment>
<proteinExistence type="inferred from homology"/>
<feature type="domain" description="Pre-rRNA-processing protein Ipi1 N-terminal" evidence="6">
    <location>
        <begin position="140"/>
        <end position="244"/>
    </location>
</feature>
<dbReference type="PANTHER" id="PTHR16056:SF2">
    <property type="entry name" value="TESTIS-EXPRESSED PROTEIN 10"/>
    <property type="match status" value="1"/>
</dbReference>
<dbReference type="InterPro" id="IPR016024">
    <property type="entry name" value="ARM-type_fold"/>
</dbReference>
<comment type="function">
    <text evidence="1 5">Component of the RIX1 complex required for processing of ITS2 sequences from 35S pre-rRNA.</text>
</comment>
<sequence>MPKSAKKRKDKAADFAKAKLKLGKGKQTASNVIDTSFKARSIALPNQSIASEKPVDEPTTKRRLTFRDLVSHVKHYNAGTRKDALQGFKELLELHPELIESCLATLITTTSRLIGDEDASVRKALHGFYTWLLPNVPRDQFAPHAPMLLLFTTSAQTHIFPEIRVDAIRFLNILLQHIPEAVVEGWEYEGAGHGRRVLEGYLGVLNAGTTFHDAEGPVQATSTASVVLKPSSKLVILESLSSFLNQALSTPNSATTLRDLNPSSSSLGTWYLASSFTSLEAYQTFDQLLQPSSVLYRPVERRWVLNVEVEEDDDLSLHCSLAEPRRAELSLQQLSDIVSSSGQLVMSGFAASSSSSFVTRLSQTLHPTLISTFLDHAPSVFTPNGLLSETDVQLVLVVANIARSLYSTVLQDSLSGTKGVDEARNNLRIFLGYMATYFPFQNSGPRDIKVEEALLDLNVVYCELTSLLVLSNETAAVDSDARKRAQLSGGGASFTAQTARVCEYVTQVLRGEATSEGQIGRTLSYTAYLSLLPTIWTFLNSPSTSPNEFVGSILSAMIQHAINLPSKSVLKRPSIEFIARITLIETDRTYRGHFNLARSAAELEGVTAWLSHLPKTLWELGSSNLPATEVILRFILRLIQRASRSARPETITPLRAQLVPFFSVVHPTRGRLPGPYAKLPQGSALRRLAIDVAVTIGSAGGDEAGCIAMRDAVTVAVEGTAEESYWATVR</sequence>
<evidence type="ECO:0000256" key="1">
    <source>
        <dbReference type="ARBA" id="ARBA00002355"/>
    </source>
</evidence>
<keyword evidence="4 5" id="KW-0539">Nucleus</keyword>
<keyword evidence="5" id="KW-0690">Ribosome biogenesis</keyword>
<evidence type="ECO:0000259" key="6">
    <source>
        <dbReference type="Pfam" id="PF12333"/>
    </source>
</evidence>
<reference evidence="8" key="1">
    <citation type="submission" date="2024-06" db="EMBL/GenBank/DDBJ databases">
        <title>Multi-omics analyses provide insights into the biosynthesis of the anticancer antibiotic pleurotin in Hohenbuehelia grisea.</title>
        <authorList>
            <person name="Weaver J.A."/>
            <person name="Alberti F."/>
        </authorList>
    </citation>
    <scope>NUCLEOTIDE SEQUENCE [LARGE SCALE GENOMIC DNA]</scope>
    <source>
        <strain evidence="8">T-177</strain>
    </source>
</reference>
<dbReference type="InterPro" id="IPR024679">
    <property type="entry name" value="Ipi1_N"/>
</dbReference>
<protein>
    <recommendedName>
        <fullName evidence="5">Pre-rRNA-processing protein</fullName>
    </recommendedName>
</protein>
<dbReference type="SUPFAM" id="SSF48371">
    <property type="entry name" value="ARM repeat"/>
    <property type="match status" value="1"/>
</dbReference>
<accession>A0ABR3J6U3</accession>
<keyword evidence="8" id="KW-1185">Reference proteome</keyword>
<evidence type="ECO:0000256" key="4">
    <source>
        <dbReference type="ARBA" id="ARBA00023242"/>
    </source>
</evidence>
<comment type="caution">
    <text evidence="7">The sequence shown here is derived from an EMBL/GenBank/DDBJ whole genome shotgun (WGS) entry which is preliminary data.</text>
</comment>
<dbReference type="Proteomes" id="UP001556367">
    <property type="component" value="Unassembled WGS sequence"/>
</dbReference>
<evidence type="ECO:0000256" key="2">
    <source>
        <dbReference type="ARBA" id="ARBA00004123"/>
    </source>
</evidence>
<evidence type="ECO:0000256" key="3">
    <source>
        <dbReference type="ARBA" id="ARBA00006427"/>
    </source>
</evidence>
<gene>
    <name evidence="7" type="ORF">HGRIS_007824</name>
</gene>
<organism evidence="7 8">
    <name type="scientific">Hohenbuehelia grisea</name>
    <dbReference type="NCBI Taxonomy" id="104357"/>
    <lineage>
        <taxon>Eukaryota</taxon>
        <taxon>Fungi</taxon>
        <taxon>Dikarya</taxon>
        <taxon>Basidiomycota</taxon>
        <taxon>Agaricomycotina</taxon>
        <taxon>Agaricomycetes</taxon>
        <taxon>Agaricomycetidae</taxon>
        <taxon>Agaricales</taxon>
        <taxon>Pleurotineae</taxon>
        <taxon>Pleurotaceae</taxon>
        <taxon>Hohenbuehelia</taxon>
    </lineage>
</organism>
<name>A0ABR3J6U3_9AGAR</name>
<keyword evidence="5" id="KW-0698">rRNA processing</keyword>
<evidence type="ECO:0000313" key="7">
    <source>
        <dbReference type="EMBL" id="KAL0951086.1"/>
    </source>
</evidence>
<dbReference type="Pfam" id="PF12333">
    <property type="entry name" value="Ipi1_N"/>
    <property type="match status" value="1"/>
</dbReference>
<dbReference type="InterPro" id="IPR011989">
    <property type="entry name" value="ARM-like"/>
</dbReference>